<dbReference type="EC" id="2.7.1.-" evidence="6"/>
<evidence type="ECO:0000256" key="3">
    <source>
        <dbReference type="PROSITE-ProRule" id="PRU00023"/>
    </source>
</evidence>
<feature type="repeat" description="ANK" evidence="3">
    <location>
        <begin position="57"/>
        <end position="89"/>
    </location>
</feature>
<dbReference type="PANTHER" id="PTHR24126:SF14">
    <property type="entry name" value="ANK_REP_REGION DOMAIN-CONTAINING PROTEIN"/>
    <property type="match status" value="1"/>
</dbReference>
<dbReference type="RefSeq" id="WP_145370533.1">
    <property type="nucleotide sequence ID" value="NZ_CP036275.1"/>
</dbReference>
<gene>
    <name evidence="6" type="primary">ankX</name>
    <name evidence="6" type="ORF">Mal4_36830</name>
</gene>
<dbReference type="KEGG" id="mri:Mal4_36830"/>
<evidence type="ECO:0000256" key="4">
    <source>
        <dbReference type="SAM" id="MobiDB-lite"/>
    </source>
</evidence>
<dbReference type="Proteomes" id="UP000320496">
    <property type="component" value="Chromosome"/>
</dbReference>
<feature type="repeat" description="ANK" evidence="3">
    <location>
        <begin position="329"/>
        <end position="361"/>
    </location>
</feature>
<dbReference type="Pfam" id="PF13637">
    <property type="entry name" value="Ank_4"/>
    <property type="match status" value="1"/>
</dbReference>
<feature type="repeat" description="ANK" evidence="3">
    <location>
        <begin position="90"/>
        <end position="122"/>
    </location>
</feature>
<evidence type="ECO:0000256" key="5">
    <source>
        <dbReference type="SAM" id="SignalP"/>
    </source>
</evidence>
<dbReference type="InterPro" id="IPR036770">
    <property type="entry name" value="Ankyrin_rpt-contain_sf"/>
</dbReference>
<protein>
    <submittedName>
        <fullName evidence="6">Phosphocholine transferase AnkX</fullName>
        <ecNumber evidence="6">2.7.1.-</ecNumber>
    </submittedName>
</protein>
<dbReference type="Pfam" id="PF12796">
    <property type="entry name" value="Ank_2"/>
    <property type="match status" value="3"/>
</dbReference>
<dbReference type="PANTHER" id="PTHR24126">
    <property type="entry name" value="ANKYRIN REPEAT, PH AND SEC7 DOMAIN CONTAINING PROTEIN SECG-RELATED"/>
    <property type="match status" value="1"/>
</dbReference>
<dbReference type="Pfam" id="PF00023">
    <property type="entry name" value="Ank"/>
    <property type="match status" value="1"/>
</dbReference>
<sequence precursor="true">MRSTLIVAALSLLLLLATTSAARAGDAVLADAAEAADWKQVASLLQSGADINAAQVDGTTVLHWAVWHDRTDMALELIEAGADVTARTRYEVTPLALACQNGNGTLVSRLLDAGVDANSALPGGETALMTASRTGRVEAVEALLEHGADVNATERSGQTALMWAAAEGNVDVARLLLDAGADREAELKSGFTPLFFAVREGKREVVDLLLDRGEDVNERMSPERRGGRFPRNGMSPLLLAVENGHFALASHLLDRGADPNDQRSGFTPLHAISWVRKPNRGDGIDGTPPPIGSGRMTSLQLVRDLVEHGADVNARLKRGRSGRGRLNQTGATPFLLASDTADVPLMELLLELGADPTIPNADNSPPLLAAAGLGTLAPGEEAGTEEESLAAVRLLLDLGAEVNAVDDNGETAMHGAAYASFPKMVQFLAASGADITLWNQKNKYGWTPLLIAEGHRPGNFKPAAATLEAVRSAMRAAGVEPPPPTPRERRVGYD</sequence>
<keyword evidence="5" id="KW-0732">Signal</keyword>
<feature type="repeat" description="ANK" evidence="3">
    <location>
        <begin position="189"/>
        <end position="221"/>
    </location>
</feature>
<feature type="chain" id="PRO_5021747635" evidence="5">
    <location>
        <begin position="25"/>
        <end position="494"/>
    </location>
</feature>
<dbReference type="PROSITE" id="PS50297">
    <property type="entry name" value="ANK_REP_REGION"/>
    <property type="match status" value="8"/>
</dbReference>
<evidence type="ECO:0000256" key="2">
    <source>
        <dbReference type="ARBA" id="ARBA00023043"/>
    </source>
</evidence>
<dbReference type="PRINTS" id="PR01415">
    <property type="entry name" value="ANKYRIN"/>
</dbReference>
<organism evidence="6 7">
    <name type="scientific">Maioricimonas rarisocia</name>
    <dbReference type="NCBI Taxonomy" id="2528026"/>
    <lineage>
        <taxon>Bacteria</taxon>
        <taxon>Pseudomonadati</taxon>
        <taxon>Planctomycetota</taxon>
        <taxon>Planctomycetia</taxon>
        <taxon>Planctomycetales</taxon>
        <taxon>Planctomycetaceae</taxon>
        <taxon>Maioricimonas</taxon>
    </lineage>
</organism>
<keyword evidence="6" id="KW-0808">Transferase</keyword>
<feature type="repeat" description="ANK" evidence="3">
    <location>
        <begin position="232"/>
        <end position="264"/>
    </location>
</feature>
<dbReference type="GO" id="GO:0016740">
    <property type="term" value="F:transferase activity"/>
    <property type="evidence" value="ECO:0007669"/>
    <property type="project" value="UniProtKB-KW"/>
</dbReference>
<dbReference type="Gene3D" id="1.25.40.20">
    <property type="entry name" value="Ankyrin repeat-containing domain"/>
    <property type="match status" value="3"/>
</dbReference>
<feature type="signal peptide" evidence="5">
    <location>
        <begin position="1"/>
        <end position="24"/>
    </location>
</feature>
<keyword evidence="1" id="KW-0677">Repeat</keyword>
<dbReference type="EMBL" id="CP036275">
    <property type="protein sequence ID" value="QDU39342.1"/>
    <property type="molecule type" value="Genomic_DNA"/>
</dbReference>
<feature type="region of interest" description="Disordered" evidence="4">
    <location>
        <begin position="475"/>
        <end position="494"/>
    </location>
</feature>
<reference evidence="6 7" key="1">
    <citation type="submission" date="2019-02" db="EMBL/GenBank/DDBJ databases">
        <title>Deep-cultivation of Planctomycetes and their phenomic and genomic characterization uncovers novel biology.</title>
        <authorList>
            <person name="Wiegand S."/>
            <person name="Jogler M."/>
            <person name="Boedeker C."/>
            <person name="Pinto D."/>
            <person name="Vollmers J."/>
            <person name="Rivas-Marin E."/>
            <person name="Kohn T."/>
            <person name="Peeters S.H."/>
            <person name="Heuer A."/>
            <person name="Rast P."/>
            <person name="Oberbeckmann S."/>
            <person name="Bunk B."/>
            <person name="Jeske O."/>
            <person name="Meyerdierks A."/>
            <person name="Storesund J.E."/>
            <person name="Kallscheuer N."/>
            <person name="Luecker S."/>
            <person name="Lage O.M."/>
            <person name="Pohl T."/>
            <person name="Merkel B.J."/>
            <person name="Hornburger P."/>
            <person name="Mueller R.-W."/>
            <person name="Bruemmer F."/>
            <person name="Labrenz M."/>
            <person name="Spormann A.M."/>
            <person name="Op den Camp H."/>
            <person name="Overmann J."/>
            <person name="Amann R."/>
            <person name="Jetten M.S.M."/>
            <person name="Mascher T."/>
            <person name="Medema M.H."/>
            <person name="Devos D.P."/>
            <person name="Kaster A.-K."/>
            <person name="Ovreas L."/>
            <person name="Rohde M."/>
            <person name="Galperin M.Y."/>
            <person name="Jogler C."/>
        </authorList>
    </citation>
    <scope>NUCLEOTIDE SEQUENCE [LARGE SCALE GENOMIC DNA]</scope>
    <source>
        <strain evidence="6 7">Mal4</strain>
    </source>
</reference>
<dbReference type="SMART" id="SM00248">
    <property type="entry name" value="ANK"/>
    <property type="match status" value="11"/>
</dbReference>
<feature type="repeat" description="ANK" evidence="3">
    <location>
        <begin position="123"/>
        <end position="155"/>
    </location>
</feature>
<evidence type="ECO:0000313" key="6">
    <source>
        <dbReference type="EMBL" id="QDU39342.1"/>
    </source>
</evidence>
<evidence type="ECO:0000313" key="7">
    <source>
        <dbReference type="Proteomes" id="UP000320496"/>
    </source>
</evidence>
<proteinExistence type="predicted"/>
<feature type="repeat" description="ANK" evidence="3">
    <location>
        <begin position="156"/>
        <end position="188"/>
    </location>
</feature>
<dbReference type="OrthoDB" id="211931at2"/>
<dbReference type="PROSITE" id="PS50088">
    <property type="entry name" value="ANK_REPEAT"/>
    <property type="match status" value="8"/>
</dbReference>
<dbReference type="AlphaFoldDB" id="A0A517ZA23"/>
<keyword evidence="7" id="KW-1185">Reference proteome</keyword>
<dbReference type="SUPFAM" id="SSF48403">
    <property type="entry name" value="Ankyrin repeat"/>
    <property type="match status" value="1"/>
</dbReference>
<name>A0A517ZA23_9PLAN</name>
<keyword evidence="2 3" id="KW-0040">ANK repeat</keyword>
<accession>A0A517ZA23</accession>
<feature type="repeat" description="ANK" evidence="3">
    <location>
        <begin position="408"/>
        <end position="440"/>
    </location>
</feature>
<evidence type="ECO:0000256" key="1">
    <source>
        <dbReference type="ARBA" id="ARBA00022737"/>
    </source>
</evidence>
<dbReference type="InterPro" id="IPR002110">
    <property type="entry name" value="Ankyrin_rpt"/>
</dbReference>